<sequence length="162" mass="17870">MIGLVSIFHYGVAHAQGEQGWLMQDEKTLWSEGEEAYFSCSLENGKTISVCAKSNASPDRGYVQYRYGTEADVFAFPAKSVAPAKVMGITDVSEGSIRGLHLKFFRGRYIYVVSSVSPGGVYVSKNGKIIFDKACQASQYKSFSNKVFDGINQAPVLEFDMY</sequence>
<dbReference type="AlphaFoldDB" id="A0AB38TNI8"/>
<gene>
    <name evidence="1" type="ORF">NYZ96_14870</name>
</gene>
<dbReference type="Proteomes" id="UP001059745">
    <property type="component" value="Chromosome 1"/>
</dbReference>
<proteinExistence type="predicted"/>
<reference evidence="1" key="1">
    <citation type="submission" date="2022-09" db="EMBL/GenBank/DDBJ databases">
        <title>Genomic of Burkholderia gladioli.</title>
        <authorList>
            <person name="Wu H."/>
        </authorList>
    </citation>
    <scope>NUCLEOTIDE SEQUENCE</scope>
    <source>
        <strain evidence="1">ZN-S4</strain>
    </source>
</reference>
<dbReference type="RefSeq" id="WP_260531268.1">
    <property type="nucleotide sequence ID" value="NZ_CP104214.1"/>
</dbReference>
<accession>A0AB38TNI8</accession>
<evidence type="ECO:0000313" key="2">
    <source>
        <dbReference type="Proteomes" id="UP001059745"/>
    </source>
</evidence>
<dbReference type="EMBL" id="CP104214">
    <property type="protein sequence ID" value="UWX69474.1"/>
    <property type="molecule type" value="Genomic_DNA"/>
</dbReference>
<evidence type="ECO:0000313" key="1">
    <source>
        <dbReference type="EMBL" id="UWX69474.1"/>
    </source>
</evidence>
<name>A0AB38TNI8_BURGA</name>
<organism evidence="1 2">
    <name type="scientific">Burkholderia gladioli</name>
    <name type="common">Pseudomonas marginata</name>
    <name type="synonym">Phytomonas marginata</name>
    <dbReference type="NCBI Taxonomy" id="28095"/>
    <lineage>
        <taxon>Bacteria</taxon>
        <taxon>Pseudomonadati</taxon>
        <taxon>Pseudomonadota</taxon>
        <taxon>Betaproteobacteria</taxon>
        <taxon>Burkholderiales</taxon>
        <taxon>Burkholderiaceae</taxon>
        <taxon>Burkholderia</taxon>
    </lineage>
</organism>
<protein>
    <submittedName>
        <fullName evidence="1">Uncharacterized protein</fullName>
    </submittedName>
</protein>